<dbReference type="PANTHER" id="PTHR37422:SF13">
    <property type="entry name" value="LIPOPOLYSACCHARIDE BIOSYNTHESIS PROTEIN PA4999-RELATED"/>
    <property type="match status" value="1"/>
</dbReference>
<keyword evidence="1" id="KW-0472">Membrane</keyword>
<feature type="transmembrane region" description="Helical" evidence="1">
    <location>
        <begin position="256"/>
        <end position="283"/>
    </location>
</feature>
<feature type="transmembrane region" description="Helical" evidence="1">
    <location>
        <begin position="82"/>
        <end position="100"/>
    </location>
</feature>
<dbReference type="RefSeq" id="WP_058724220.1">
    <property type="nucleotide sequence ID" value="NZ_LDQC01000002.1"/>
</dbReference>
<dbReference type="PANTHER" id="PTHR37422">
    <property type="entry name" value="TEICHURONIC ACID BIOSYNTHESIS PROTEIN TUAE"/>
    <property type="match status" value="1"/>
</dbReference>
<dbReference type="InterPro" id="IPR051533">
    <property type="entry name" value="WaaL-like"/>
</dbReference>
<comment type="caution">
    <text evidence="2">The sequence shown here is derived from an EMBL/GenBank/DDBJ whole genome shotgun (WGS) entry which is preliminary data.</text>
</comment>
<feature type="transmembrane region" description="Helical" evidence="1">
    <location>
        <begin position="219"/>
        <end position="250"/>
    </location>
</feature>
<accession>A0A175S481</accession>
<feature type="transmembrane region" description="Helical" evidence="1">
    <location>
        <begin position="6"/>
        <end position="22"/>
    </location>
</feature>
<reference evidence="2 3" key="1">
    <citation type="journal article" date="2016" name="Front. Microbiol.">
        <title>Genomic Resource of Rice Seed Associated Bacteria.</title>
        <authorList>
            <person name="Midha S."/>
            <person name="Bansal K."/>
            <person name="Sharma S."/>
            <person name="Kumar N."/>
            <person name="Patil P.P."/>
            <person name="Chaudhry V."/>
            <person name="Patil P.B."/>
        </authorList>
    </citation>
    <scope>NUCLEOTIDE SEQUENCE [LARGE SCALE GENOMIC DNA]</scope>
    <source>
        <strain evidence="2 3">NS184</strain>
    </source>
</reference>
<dbReference type="EMBL" id="LDQC01000002">
    <property type="protein sequence ID" value="KTR11737.1"/>
    <property type="molecule type" value="Genomic_DNA"/>
</dbReference>
<evidence type="ECO:0000256" key="1">
    <source>
        <dbReference type="SAM" id="Phobius"/>
    </source>
</evidence>
<feature type="transmembrane region" description="Helical" evidence="1">
    <location>
        <begin position="189"/>
        <end position="207"/>
    </location>
</feature>
<gene>
    <name evidence="2" type="ORF">NS184_00735</name>
</gene>
<organism evidence="2 3">
    <name type="scientific">Curtobacterium luteum</name>
    <dbReference type="NCBI Taxonomy" id="33881"/>
    <lineage>
        <taxon>Bacteria</taxon>
        <taxon>Bacillati</taxon>
        <taxon>Actinomycetota</taxon>
        <taxon>Actinomycetes</taxon>
        <taxon>Micrococcales</taxon>
        <taxon>Microbacteriaceae</taxon>
        <taxon>Curtobacterium</taxon>
    </lineage>
</organism>
<dbReference type="STRING" id="33881.NS184_00735"/>
<dbReference type="OrthoDB" id="5186621at2"/>
<keyword evidence="1" id="KW-1133">Transmembrane helix</keyword>
<feature type="transmembrane region" description="Helical" evidence="1">
    <location>
        <begin position="131"/>
        <end position="153"/>
    </location>
</feature>
<protein>
    <submittedName>
        <fullName evidence="2">Uncharacterized protein</fullName>
    </submittedName>
</protein>
<feature type="transmembrane region" description="Helical" evidence="1">
    <location>
        <begin position="53"/>
        <end position="70"/>
    </location>
</feature>
<sequence length="423" mass="43838">MIALVLLLVGSAGLTGALIVVRPDRRRGFVALVAVGLLVAGGTATAPETVQDVAQLGAAALFALGIVIPGTRPVPPSVRPALLLMCVFGVVVLITTAVAFPAGLTGFAKLMLVAVTGFVCVARFGDHDRSFFLGGLVGIAALEATLGIAEFAITKTPIPWGFKLRADGSSSVLQNPLLPGNPVRVSGSLGHPIAFGSVIGAALLIVIARDPRHAPVRRWALIVLFVVAIILSGSRSVLLGVVIGVVVLLWSARPGAVVRVFAVISVAVVGGIVFASGIAAGVARLVGSGSYTNRASSIESVPLLLTRAPLESLFGSGFGSEFDLYRRGFFPQDGFMIIDNQLVTTLGTEGIVGAVLVIALFVVGWVRGTTVQRGLLAFLAVMLFSFDYFGWFVMFALLAIVLALPPAGDADVDEVRRRVPEAG</sequence>
<keyword evidence="1" id="KW-0812">Transmembrane</keyword>
<feature type="transmembrane region" description="Helical" evidence="1">
    <location>
        <begin position="342"/>
        <end position="363"/>
    </location>
</feature>
<dbReference type="Proteomes" id="UP000078252">
    <property type="component" value="Unassembled WGS sequence"/>
</dbReference>
<evidence type="ECO:0000313" key="2">
    <source>
        <dbReference type="EMBL" id="KTR11737.1"/>
    </source>
</evidence>
<dbReference type="AlphaFoldDB" id="A0A175S481"/>
<proteinExistence type="predicted"/>
<feature type="transmembrane region" description="Helical" evidence="1">
    <location>
        <begin position="375"/>
        <end position="404"/>
    </location>
</feature>
<name>A0A175S481_9MICO</name>
<feature type="transmembrane region" description="Helical" evidence="1">
    <location>
        <begin position="29"/>
        <end position="47"/>
    </location>
</feature>
<feature type="transmembrane region" description="Helical" evidence="1">
    <location>
        <begin position="106"/>
        <end position="124"/>
    </location>
</feature>
<dbReference type="PATRIC" id="fig|33881.3.peg.847"/>
<evidence type="ECO:0000313" key="3">
    <source>
        <dbReference type="Proteomes" id="UP000078252"/>
    </source>
</evidence>